<dbReference type="Pfam" id="PF00583">
    <property type="entry name" value="Acetyltransf_1"/>
    <property type="match status" value="2"/>
</dbReference>
<proteinExistence type="predicted"/>
<evidence type="ECO:0000256" key="1">
    <source>
        <dbReference type="ARBA" id="ARBA00022679"/>
    </source>
</evidence>
<dbReference type="Proteomes" id="UP000318186">
    <property type="component" value="Unassembled WGS sequence"/>
</dbReference>
<sequence length="295" mass="31654">MPEKRMTAPRKGDRNPLMTTTLRPSGPIQSGADGAQHRAYDVCDNGRPVGAVDIATEPGPAGGAGLLRSLRIDEPVRRRGRGTIAALAAEEVLRGWGCTQVRTEVAADNTAARRLAAALGYTERSRNMIKTLPSGPPALAEGLTARPMTPGEFAAWEERAIAAYAESLVTRGTSEATALEAARTSHARHLPDGLATEGAHLHLLIHDGEAVGHVWVARFEIHPGLLVGYVFDVEVHEEFRGRGYGRALMLQAERIALAAGDERLGLHVVTANTAAVRLYESLGYEPSQYHLTKPL</sequence>
<evidence type="ECO:0000256" key="3">
    <source>
        <dbReference type="SAM" id="MobiDB-lite"/>
    </source>
</evidence>
<feature type="region of interest" description="Disordered" evidence="3">
    <location>
        <begin position="1"/>
        <end position="33"/>
    </location>
</feature>
<dbReference type="InterPro" id="IPR016181">
    <property type="entry name" value="Acyl_CoA_acyltransferase"/>
</dbReference>
<protein>
    <submittedName>
        <fullName evidence="5">Acetyltransferase (GNAT) family protein</fullName>
    </submittedName>
</protein>
<dbReference type="GO" id="GO:0016747">
    <property type="term" value="F:acyltransferase activity, transferring groups other than amino-acyl groups"/>
    <property type="evidence" value="ECO:0007669"/>
    <property type="project" value="InterPro"/>
</dbReference>
<dbReference type="InterPro" id="IPR000182">
    <property type="entry name" value="GNAT_dom"/>
</dbReference>
<comment type="caution">
    <text evidence="5">The sequence shown here is derived from an EMBL/GenBank/DDBJ whole genome shotgun (WGS) entry which is preliminary data.</text>
</comment>
<dbReference type="EMBL" id="VIWW01000001">
    <property type="protein sequence ID" value="TWG01938.1"/>
    <property type="molecule type" value="Genomic_DNA"/>
</dbReference>
<evidence type="ECO:0000313" key="5">
    <source>
        <dbReference type="EMBL" id="TWG01938.1"/>
    </source>
</evidence>
<feature type="compositionally biased region" description="Basic and acidic residues" evidence="3">
    <location>
        <begin position="1"/>
        <end position="14"/>
    </location>
</feature>
<feature type="domain" description="N-acetyltransferase" evidence="4">
    <location>
        <begin position="1"/>
        <end position="146"/>
    </location>
</feature>
<evidence type="ECO:0000256" key="2">
    <source>
        <dbReference type="ARBA" id="ARBA00023315"/>
    </source>
</evidence>
<dbReference type="CDD" id="cd04301">
    <property type="entry name" value="NAT_SF"/>
    <property type="match status" value="2"/>
</dbReference>
<keyword evidence="1 5" id="KW-0808">Transferase</keyword>
<dbReference type="Gene3D" id="3.40.630.30">
    <property type="match status" value="2"/>
</dbReference>
<reference evidence="5 6" key="1">
    <citation type="submission" date="2019-06" db="EMBL/GenBank/DDBJ databases">
        <title>Sequencing the genomes of 1000 actinobacteria strains.</title>
        <authorList>
            <person name="Klenk H.-P."/>
        </authorList>
    </citation>
    <scope>NUCLEOTIDE SEQUENCE [LARGE SCALE GENOMIC DNA]</scope>
    <source>
        <strain evidence="5 6">DSM 42059</strain>
    </source>
</reference>
<keyword evidence="2" id="KW-0012">Acyltransferase</keyword>
<dbReference type="PROSITE" id="PS51186">
    <property type="entry name" value="GNAT"/>
    <property type="match status" value="2"/>
</dbReference>
<dbReference type="AlphaFoldDB" id="A0A561URE3"/>
<accession>A0A561URE3</accession>
<gene>
    <name evidence="5" type="ORF">FHX80_11333</name>
</gene>
<feature type="domain" description="N-acetyltransferase" evidence="4">
    <location>
        <begin position="143"/>
        <end position="295"/>
    </location>
</feature>
<name>A0A561URE3_9ACTN</name>
<evidence type="ECO:0000259" key="4">
    <source>
        <dbReference type="PROSITE" id="PS51186"/>
    </source>
</evidence>
<dbReference type="PANTHER" id="PTHR43420:SF47">
    <property type="entry name" value="N-ACETYLTRANSFERASE DOMAIN-CONTAINING PROTEIN"/>
    <property type="match status" value="1"/>
</dbReference>
<dbReference type="InterPro" id="IPR050680">
    <property type="entry name" value="YpeA/RimI_acetyltransf"/>
</dbReference>
<organism evidence="5 6">
    <name type="scientific">Streptomyces brevispora</name>
    <dbReference type="NCBI Taxonomy" id="887462"/>
    <lineage>
        <taxon>Bacteria</taxon>
        <taxon>Bacillati</taxon>
        <taxon>Actinomycetota</taxon>
        <taxon>Actinomycetes</taxon>
        <taxon>Kitasatosporales</taxon>
        <taxon>Streptomycetaceae</taxon>
        <taxon>Streptomyces</taxon>
    </lineage>
</organism>
<evidence type="ECO:0000313" key="6">
    <source>
        <dbReference type="Proteomes" id="UP000318186"/>
    </source>
</evidence>
<dbReference type="SUPFAM" id="SSF55729">
    <property type="entry name" value="Acyl-CoA N-acyltransferases (Nat)"/>
    <property type="match status" value="2"/>
</dbReference>
<dbReference type="PANTHER" id="PTHR43420">
    <property type="entry name" value="ACETYLTRANSFERASE"/>
    <property type="match status" value="1"/>
</dbReference>